<feature type="compositionally biased region" description="Polar residues" evidence="1">
    <location>
        <begin position="184"/>
        <end position="194"/>
    </location>
</feature>
<feature type="compositionally biased region" description="Low complexity" evidence="1">
    <location>
        <begin position="300"/>
        <end position="331"/>
    </location>
</feature>
<gene>
    <name evidence="2" type="ORF">JTE90_021966</name>
</gene>
<reference evidence="2 3" key="1">
    <citation type="journal article" date="2022" name="Nat. Ecol. Evol.">
        <title>A masculinizing supergene underlies an exaggerated male reproductive morph in a spider.</title>
        <authorList>
            <person name="Hendrickx F."/>
            <person name="De Corte Z."/>
            <person name="Sonet G."/>
            <person name="Van Belleghem S.M."/>
            <person name="Kostlbacher S."/>
            <person name="Vangestel C."/>
        </authorList>
    </citation>
    <scope>NUCLEOTIDE SEQUENCE [LARGE SCALE GENOMIC DNA]</scope>
    <source>
        <strain evidence="2">W744_W776</strain>
    </source>
</reference>
<evidence type="ECO:0000256" key="1">
    <source>
        <dbReference type="SAM" id="MobiDB-lite"/>
    </source>
</evidence>
<feature type="region of interest" description="Disordered" evidence="1">
    <location>
        <begin position="254"/>
        <end position="338"/>
    </location>
</feature>
<feature type="compositionally biased region" description="Polar residues" evidence="1">
    <location>
        <begin position="203"/>
        <end position="220"/>
    </location>
</feature>
<name>A0AAV6V385_9ARAC</name>
<feature type="region of interest" description="Disordered" evidence="1">
    <location>
        <begin position="104"/>
        <end position="128"/>
    </location>
</feature>
<dbReference type="Gene3D" id="2.30.29.230">
    <property type="match status" value="1"/>
</dbReference>
<accession>A0AAV6V385</accession>
<evidence type="ECO:0000313" key="3">
    <source>
        <dbReference type="Proteomes" id="UP000827092"/>
    </source>
</evidence>
<dbReference type="AlphaFoldDB" id="A0AAV6V385"/>
<keyword evidence="3" id="KW-1185">Reference proteome</keyword>
<dbReference type="EMBL" id="JAFNEN010000163">
    <property type="protein sequence ID" value="KAG8191232.1"/>
    <property type="molecule type" value="Genomic_DNA"/>
</dbReference>
<feature type="compositionally biased region" description="Polar residues" evidence="1">
    <location>
        <begin position="269"/>
        <end position="299"/>
    </location>
</feature>
<evidence type="ECO:0000313" key="2">
    <source>
        <dbReference type="EMBL" id="KAG8191232.1"/>
    </source>
</evidence>
<feature type="region of interest" description="Disordered" evidence="1">
    <location>
        <begin position="144"/>
        <end position="223"/>
    </location>
</feature>
<comment type="caution">
    <text evidence="2">The sequence shown here is derived from an EMBL/GenBank/DDBJ whole genome shotgun (WGS) entry which is preliminary data.</text>
</comment>
<evidence type="ECO:0008006" key="4">
    <source>
        <dbReference type="Google" id="ProtNLM"/>
    </source>
</evidence>
<dbReference type="Proteomes" id="UP000827092">
    <property type="component" value="Unassembled WGS sequence"/>
</dbReference>
<feature type="compositionally biased region" description="Basic and acidic residues" evidence="1">
    <location>
        <begin position="259"/>
        <end position="268"/>
    </location>
</feature>
<proteinExistence type="predicted"/>
<sequence length="505" mass="55695">MYSEFLVTYNDSHFKLATMSTFNSLLRKATSLLKIGDSSPPKVPLDGEITFCKNNVCVHPPMCQRTDVTHHPGYLTIREQMDEVLGSTLILTWIPNATLKKNSRTLENRTPGGSPCPTPTRSPFHGSMSAANLTYRGIEKLNEEAHNGSAQESTPNEEDGDHKSFSSTLSDMSSSPREEFGSLDSFSDPTTHALSTDVRTERGAQTASLNNGDLQSQSDSGIGPEEINAALEQMISGLNDCDVSKQSQDSVCTNVTNSESHETDEKASECNNSTQEITDCIQTPPQLESGTNDSVPNTPNINISSSSHAPSSSATPTTSNRDPESFPSSPDSTPPLSPREKMATFMFVEGTAESLAHAHNLSFPEEHSAVSRRESSWGVFSVDLSQMRSLRLFYSNKECNCGQLVIASRESQYKILHFHHGGLDKLAKVFEEYNFLSKSKNKVSESCPYRQFSVCRPELSASECHPEEGIYSTVDEQRWRSFTSHDGQIEDELQLRKVPCFPIHT</sequence>
<feature type="compositionally biased region" description="Low complexity" evidence="1">
    <location>
        <begin position="165"/>
        <end position="175"/>
    </location>
</feature>
<organism evidence="2 3">
    <name type="scientific">Oedothorax gibbosus</name>
    <dbReference type="NCBI Taxonomy" id="931172"/>
    <lineage>
        <taxon>Eukaryota</taxon>
        <taxon>Metazoa</taxon>
        <taxon>Ecdysozoa</taxon>
        <taxon>Arthropoda</taxon>
        <taxon>Chelicerata</taxon>
        <taxon>Arachnida</taxon>
        <taxon>Araneae</taxon>
        <taxon>Araneomorphae</taxon>
        <taxon>Entelegynae</taxon>
        <taxon>Araneoidea</taxon>
        <taxon>Linyphiidae</taxon>
        <taxon>Erigoninae</taxon>
        <taxon>Oedothorax</taxon>
    </lineage>
</organism>
<protein>
    <recommendedName>
        <fullName evidence="4">TBC1 domain family member 16</fullName>
    </recommendedName>
</protein>